<dbReference type="EMBL" id="BAAACW010000164">
    <property type="protein sequence ID" value="GAA0371795.1"/>
    <property type="molecule type" value="Genomic_DNA"/>
</dbReference>
<organism evidence="2 3">
    <name type="scientific">Alkalibacterium iburiense</name>
    <dbReference type="NCBI Taxonomy" id="290589"/>
    <lineage>
        <taxon>Bacteria</taxon>
        <taxon>Bacillati</taxon>
        <taxon>Bacillota</taxon>
        <taxon>Bacilli</taxon>
        <taxon>Lactobacillales</taxon>
        <taxon>Carnobacteriaceae</taxon>
        <taxon>Alkalibacterium</taxon>
    </lineage>
</organism>
<reference evidence="2 3" key="1">
    <citation type="journal article" date="2019" name="Int. J. Syst. Evol. Microbiol.">
        <title>The Global Catalogue of Microorganisms (GCM) 10K type strain sequencing project: providing services to taxonomists for standard genome sequencing and annotation.</title>
        <authorList>
            <consortium name="The Broad Institute Genomics Platform"/>
            <consortium name="The Broad Institute Genome Sequencing Center for Infectious Disease"/>
            <person name="Wu L."/>
            <person name="Ma J."/>
        </authorList>
    </citation>
    <scope>NUCLEOTIDE SEQUENCE [LARGE SCALE GENOMIC DNA]</scope>
    <source>
        <strain evidence="2 3">JCM 12662</strain>
    </source>
</reference>
<dbReference type="Proteomes" id="UP001501166">
    <property type="component" value="Unassembled WGS sequence"/>
</dbReference>
<protein>
    <recommendedName>
        <fullName evidence="4">DUF3796 domain-containing protein</fullName>
    </recommendedName>
</protein>
<sequence length="139" mass="15908">MSRETKKTLMTGVALFLAGVVSLFTRINDDGLFAYILLAYGAWELGEVISEYFLSTDKEEAEELNREERIEEFKKDSISITIPMLLCMGVEVVMIGTGFRLFTIVAYTLTLFIYILFIGIFTLYDYSKQTSSYSLKKEK</sequence>
<accession>A0ABN0XSM1</accession>
<feature type="transmembrane region" description="Helical" evidence="1">
    <location>
        <begin position="101"/>
        <end position="124"/>
    </location>
</feature>
<keyword evidence="1" id="KW-0812">Transmembrane</keyword>
<keyword evidence="1" id="KW-1133">Transmembrane helix</keyword>
<gene>
    <name evidence="2" type="ORF">GCM10008932_23880</name>
</gene>
<evidence type="ECO:0000256" key="1">
    <source>
        <dbReference type="SAM" id="Phobius"/>
    </source>
</evidence>
<evidence type="ECO:0000313" key="3">
    <source>
        <dbReference type="Proteomes" id="UP001501166"/>
    </source>
</evidence>
<proteinExistence type="predicted"/>
<name>A0ABN0XSM1_9LACT</name>
<keyword evidence="3" id="KW-1185">Reference proteome</keyword>
<keyword evidence="1" id="KW-0472">Membrane</keyword>
<evidence type="ECO:0000313" key="2">
    <source>
        <dbReference type="EMBL" id="GAA0371795.1"/>
    </source>
</evidence>
<comment type="caution">
    <text evidence="2">The sequence shown here is derived from an EMBL/GenBank/DDBJ whole genome shotgun (WGS) entry which is preliminary data.</text>
</comment>
<dbReference type="RefSeq" id="WP_343756932.1">
    <property type="nucleotide sequence ID" value="NZ_BAAACW010000164.1"/>
</dbReference>
<feature type="transmembrane region" description="Helical" evidence="1">
    <location>
        <begin position="76"/>
        <end position="95"/>
    </location>
</feature>
<evidence type="ECO:0008006" key="4">
    <source>
        <dbReference type="Google" id="ProtNLM"/>
    </source>
</evidence>